<dbReference type="PANTHER" id="PTHR33908:SF3">
    <property type="entry name" value="UNDECAPRENYL PHOSPHATE-ALPHA-4-AMINO-4-DEOXY-L-ARABINOSE ARABINOSYL TRANSFERASE"/>
    <property type="match status" value="1"/>
</dbReference>
<organism evidence="10 11">
    <name type="scientific">Alicycliphilus denitrificans</name>
    <dbReference type="NCBI Taxonomy" id="179636"/>
    <lineage>
        <taxon>Bacteria</taxon>
        <taxon>Pseudomonadati</taxon>
        <taxon>Pseudomonadota</taxon>
        <taxon>Betaproteobacteria</taxon>
        <taxon>Burkholderiales</taxon>
        <taxon>Comamonadaceae</taxon>
        <taxon>Alicycliphilus</taxon>
    </lineage>
</organism>
<dbReference type="AlphaFoldDB" id="A0A858ZSG0"/>
<evidence type="ECO:0000256" key="1">
    <source>
        <dbReference type="ARBA" id="ARBA00004651"/>
    </source>
</evidence>
<dbReference type="GO" id="GO:0005886">
    <property type="term" value="C:plasma membrane"/>
    <property type="evidence" value="ECO:0007669"/>
    <property type="project" value="UniProtKB-SubCell"/>
</dbReference>
<dbReference type="GO" id="GO:0009103">
    <property type="term" value="P:lipopolysaccharide biosynthetic process"/>
    <property type="evidence" value="ECO:0007669"/>
    <property type="project" value="UniProtKB-ARBA"/>
</dbReference>
<feature type="transmembrane region" description="Helical" evidence="8">
    <location>
        <begin position="209"/>
        <end position="233"/>
    </location>
</feature>
<dbReference type="Proteomes" id="UP000500755">
    <property type="component" value="Chromosome"/>
</dbReference>
<name>A0A858ZSG0_9BURK</name>
<evidence type="ECO:0000256" key="5">
    <source>
        <dbReference type="ARBA" id="ARBA00022692"/>
    </source>
</evidence>
<evidence type="ECO:0000313" key="11">
    <source>
        <dbReference type="Proteomes" id="UP000500755"/>
    </source>
</evidence>
<feature type="transmembrane region" description="Helical" evidence="8">
    <location>
        <begin position="298"/>
        <end position="316"/>
    </location>
</feature>
<feature type="transmembrane region" description="Helical" evidence="8">
    <location>
        <begin position="322"/>
        <end position="342"/>
    </location>
</feature>
<feature type="transmembrane region" description="Helical" evidence="8">
    <location>
        <begin position="142"/>
        <end position="161"/>
    </location>
</feature>
<keyword evidence="4 10" id="KW-0808">Transferase</keyword>
<dbReference type="InterPro" id="IPR050297">
    <property type="entry name" value="LipidA_mod_glycosyltrf_83"/>
</dbReference>
<keyword evidence="6 8" id="KW-1133">Transmembrane helix</keyword>
<evidence type="ECO:0000313" key="10">
    <source>
        <dbReference type="EMBL" id="QKD43462.1"/>
    </source>
</evidence>
<feature type="domain" description="Glycosyltransferase RgtA/B/C/D-like" evidence="9">
    <location>
        <begin position="66"/>
        <end position="230"/>
    </location>
</feature>
<protein>
    <submittedName>
        <fullName evidence="10">Glycosyltransferase family 39 protein</fullName>
    </submittedName>
</protein>
<dbReference type="OMA" id="PFFHKPP"/>
<evidence type="ECO:0000256" key="4">
    <source>
        <dbReference type="ARBA" id="ARBA00022679"/>
    </source>
</evidence>
<comment type="subcellular location">
    <subcellularLocation>
        <location evidence="1">Cell membrane</location>
        <topology evidence="1">Multi-pass membrane protein</topology>
    </subcellularLocation>
</comment>
<evidence type="ECO:0000256" key="3">
    <source>
        <dbReference type="ARBA" id="ARBA00022676"/>
    </source>
</evidence>
<proteinExistence type="predicted"/>
<feature type="transmembrane region" description="Helical" evidence="8">
    <location>
        <begin position="120"/>
        <end position="136"/>
    </location>
</feature>
<keyword evidence="5 8" id="KW-0812">Transmembrane</keyword>
<dbReference type="GO" id="GO:0016763">
    <property type="term" value="F:pentosyltransferase activity"/>
    <property type="evidence" value="ECO:0007669"/>
    <property type="project" value="TreeGrafter"/>
</dbReference>
<sequence length="525" mass="57226">MRAAASRTAWQGSLAVLALTFAWLAATAWMRPLMLPDEGRYATVAWEMLRSGDWLTPALDGMPFFHKPPLFYWITGAALSVAGLTEIAARAASLVGATLGAFSLYLFTQRWSGGAAARRVLVLLLVQPLFFAGGQFANLDMLVAGCITATVLALAHAALCFEQGLAYRRVLWLAYGLAALGVLAKGLIGFVIPAMVVGLWLVLRRRWRTVAALLSLPGLVLFLAVAAPWFVAMQQRFDGFLHYFFVVQHFQRFAAGGFNNAQPFWFYPVVVAVFSLPAILWVRGVFARGYFTAGGAHGAVRLLMALAVGCVLLFFSLPQSKLLGYILPAVPPLAWLIADASMRANESASRRNRWRATLACGALLGLGLVAGLAASQYHSTRGLGLALREHHQPGEPVFMLKAYPYDVPFYARLREPAFVVDDWNSPDVARRDNWRKEVADAGAFAPLLAQRLLLTPEALPAALCREGVAWVVGASQLNEHYAFLEQAQVMYMDRGESLWRVDARKGALATALDCAERPNGGSAGR</sequence>
<dbReference type="InterPro" id="IPR038731">
    <property type="entry name" value="RgtA/B/C-like"/>
</dbReference>
<feature type="transmembrane region" description="Helical" evidence="8">
    <location>
        <begin position="354"/>
        <end position="374"/>
    </location>
</feature>
<dbReference type="RefSeq" id="WP_013722761.1">
    <property type="nucleotide sequence ID" value="NZ_CP051298.1"/>
</dbReference>
<dbReference type="PANTHER" id="PTHR33908">
    <property type="entry name" value="MANNOSYLTRANSFERASE YKCB-RELATED"/>
    <property type="match status" value="1"/>
</dbReference>
<dbReference type="Pfam" id="PF13231">
    <property type="entry name" value="PMT_2"/>
    <property type="match status" value="1"/>
</dbReference>
<keyword evidence="2" id="KW-1003">Cell membrane</keyword>
<feature type="transmembrane region" description="Helical" evidence="8">
    <location>
        <begin position="87"/>
        <end position="108"/>
    </location>
</feature>
<dbReference type="EMBL" id="CP051298">
    <property type="protein sequence ID" value="QKD43462.1"/>
    <property type="molecule type" value="Genomic_DNA"/>
</dbReference>
<dbReference type="GO" id="GO:0010041">
    <property type="term" value="P:response to iron(III) ion"/>
    <property type="evidence" value="ECO:0007669"/>
    <property type="project" value="TreeGrafter"/>
</dbReference>
<gene>
    <name evidence="10" type="ORF">HF896_07475</name>
</gene>
<accession>A0A858ZSG0</accession>
<keyword evidence="7 8" id="KW-0472">Membrane</keyword>
<evidence type="ECO:0000256" key="8">
    <source>
        <dbReference type="SAM" id="Phobius"/>
    </source>
</evidence>
<feature type="transmembrane region" description="Helical" evidence="8">
    <location>
        <begin position="264"/>
        <end position="286"/>
    </location>
</feature>
<feature type="transmembrane region" description="Helical" evidence="8">
    <location>
        <begin position="173"/>
        <end position="203"/>
    </location>
</feature>
<evidence type="ECO:0000256" key="6">
    <source>
        <dbReference type="ARBA" id="ARBA00022989"/>
    </source>
</evidence>
<evidence type="ECO:0000256" key="2">
    <source>
        <dbReference type="ARBA" id="ARBA00022475"/>
    </source>
</evidence>
<evidence type="ECO:0000256" key="7">
    <source>
        <dbReference type="ARBA" id="ARBA00023136"/>
    </source>
</evidence>
<keyword evidence="3" id="KW-0328">Glycosyltransferase</keyword>
<reference evidence="10 11" key="1">
    <citation type="submission" date="2020-05" db="EMBL/GenBank/DDBJ databases">
        <title>Complete genome sequence of Alicycliphilus denitrificans DP3.</title>
        <authorList>
            <person name="Chen X."/>
        </authorList>
    </citation>
    <scope>NUCLEOTIDE SEQUENCE [LARGE SCALE GENOMIC DNA]</scope>
    <source>
        <strain evidence="10 11">DP3</strain>
    </source>
</reference>
<evidence type="ECO:0000259" key="9">
    <source>
        <dbReference type="Pfam" id="PF13231"/>
    </source>
</evidence>